<dbReference type="EMBL" id="CP034338">
    <property type="protein sequence ID" value="AZL67943.1"/>
    <property type="molecule type" value="Genomic_DNA"/>
</dbReference>
<dbReference type="Proteomes" id="UP000268230">
    <property type="component" value="Chromosome"/>
</dbReference>
<accession>A0A3S8UI14</accession>
<dbReference type="AlphaFoldDB" id="A0A3S8UI14"/>
<evidence type="ECO:0000313" key="3">
    <source>
        <dbReference type="Proteomes" id="UP000268230"/>
    </source>
</evidence>
<feature type="compositionally biased region" description="Acidic residues" evidence="1">
    <location>
        <begin position="83"/>
        <end position="101"/>
    </location>
</feature>
<organism evidence="2 3">
    <name type="scientific">Pseudomonas entomophila</name>
    <dbReference type="NCBI Taxonomy" id="312306"/>
    <lineage>
        <taxon>Bacteria</taxon>
        <taxon>Pseudomonadati</taxon>
        <taxon>Pseudomonadota</taxon>
        <taxon>Gammaproteobacteria</taxon>
        <taxon>Pseudomonadales</taxon>
        <taxon>Pseudomonadaceae</taxon>
        <taxon>Pseudomonas</taxon>
    </lineage>
</organism>
<name>A0A3S8UI14_9PSED</name>
<evidence type="ECO:0000313" key="2">
    <source>
        <dbReference type="EMBL" id="AZL67943.1"/>
    </source>
</evidence>
<proteinExistence type="predicted"/>
<sequence length="101" mass="10362">MAKVEYVVVDGCVQSGTTLVKKGEVFVPPTAEVRDLLLAEGVIVARGKLESASRAARRQPGLGQGGAPASAPAPAPDGGGGNPDEEEEEEEEEEDDDSTGN</sequence>
<protein>
    <submittedName>
        <fullName evidence="2">Uncharacterized protein</fullName>
    </submittedName>
</protein>
<dbReference type="OrthoDB" id="7008033at2"/>
<gene>
    <name evidence="2" type="ORF">EJA05_09385</name>
</gene>
<evidence type="ECO:0000256" key="1">
    <source>
        <dbReference type="SAM" id="MobiDB-lite"/>
    </source>
</evidence>
<feature type="region of interest" description="Disordered" evidence="1">
    <location>
        <begin position="49"/>
        <end position="101"/>
    </location>
</feature>
<dbReference type="KEGG" id="pory:EJA05_09385"/>
<reference evidence="2 3" key="1">
    <citation type="submission" date="2018-12" db="EMBL/GenBank/DDBJ databases">
        <authorList>
            <person name="Li S."/>
            <person name="Yang R."/>
            <person name="Chen G."/>
            <person name="Zou L."/>
            <person name="Zhang C."/>
            <person name="Chen Y."/>
            <person name="Liu Z."/>
            <person name="Li Y."/>
            <person name="Yan Y."/>
            <person name="Huang M."/>
            <person name="Chen T."/>
        </authorList>
    </citation>
    <scope>NUCLEOTIDE SEQUENCE [LARGE SCALE GENOMIC DNA]</scope>
    <source>
        <strain evidence="2 3">1257</strain>
    </source>
</reference>